<organism evidence="2 3">
    <name type="scientific">Sediminibacillus dalangtanensis</name>
    <dbReference type="NCBI Taxonomy" id="2729421"/>
    <lineage>
        <taxon>Bacteria</taxon>
        <taxon>Bacillati</taxon>
        <taxon>Bacillota</taxon>
        <taxon>Bacilli</taxon>
        <taxon>Bacillales</taxon>
        <taxon>Bacillaceae</taxon>
        <taxon>Sediminibacillus</taxon>
    </lineage>
</organism>
<feature type="transmembrane region" description="Helical" evidence="1">
    <location>
        <begin position="90"/>
        <end position="115"/>
    </location>
</feature>
<keyword evidence="1" id="KW-0472">Membrane</keyword>
<evidence type="ECO:0000313" key="3">
    <source>
        <dbReference type="Proteomes" id="UP000665043"/>
    </source>
</evidence>
<dbReference type="EMBL" id="CP046956">
    <property type="protein sequence ID" value="QTM97995.1"/>
    <property type="molecule type" value="Genomic_DNA"/>
</dbReference>
<keyword evidence="1" id="KW-0812">Transmembrane</keyword>
<dbReference type="Pfam" id="PF07098">
    <property type="entry name" value="DUF1360"/>
    <property type="match status" value="1"/>
</dbReference>
<evidence type="ECO:0000256" key="1">
    <source>
        <dbReference type="SAM" id="Phobius"/>
    </source>
</evidence>
<accession>A0ABX7VR09</accession>
<gene>
    <name evidence="2" type="ORF">ERJ70_00840</name>
</gene>
<protein>
    <submittedName>
        <fullName evidence="2">DUF1360 domain-containing protein</fullName>
    </submittedName>
</protein>
<sequence length="120" mass="13568">MISWFTLGLLGLAAFRLTRLLVYDDIARFIRAPFHEEKEETLADGTTEIVLYIKGRGVRRFIGELLSCQWCTGIWSSACLYAGYVFWPVLFLPVIIILAVAAISSMLEVLVGFFLSQTEQ</sequence>
<keyword evidence="1" id="KW-1133">Transmembrane helix</keyword>
<evidence type="ECO:0000313" key="2">
    <source>
        <dbReference type="EMBL" id="QTM97995.1"/>
    </source>
</evidence>
<proteinExistence type="predicted"/>
<keyword evidence="3" id="KW-1185">Reference proteome</keyword>
<name>A0ABX7VR09_9BACI</name>
<reference evidence="2 3" key="1">
    <citation type="submission" date="2019-12" db="EMBL/GenBank/DDBJ databases">
        <title>The whole genome sequencing of a strain isolated from a Mars analog, Dalangtan Playa.</title>
        <authorList>
            <person name="Huang T."/>
        </authorList>
    </citation>
    <scope>NUCLEOTIDE SEQUENCE [LARGE SCALE GENOMIC DNA]</scope>
    <source>
        <strain evidence="2 3">DP4-553-S</strain>
    </source>
</reference>
<dbReference type="InterPro" id="IPR010773">
    <property type="entry name" value="Mycophage_PG1_Gp7"/>
</dbReference>
<dbReference type="Proteomes" id="UP000665043">
    <property type="component" value="Chromosome"/>
</dbReference>
<dbReference type="RefSeq" id="WP_209366521.1">
    <property type="nucleotide sequence ID" value="NZ_CP046956.1"/>
</dbReference>